<evidence type="ECO:0000313" key="7">
    <source>
        <dbReference type="Proteomes" id="UP000192923"/>
    </source>
</evidence>
<evidence type="ECO:0000256" key="2">
    <source>
        <dbReference type="ARBA" id="ARBA00022908"/>
    </source>
</evidence>
<dbReference type="GO" id="GO:0015074">
    <property type="term" value="P:DNA integration"/>
    <property type="evidence" value="ECO:0007669"/>
    <property type="project" value="UniProtKB-KW"/>
</dbReference>
<dbReference type="GO" id="GO:0003677">
    <property type="term" value="F:DNA binding"/>
    <property type="evidence" value="ECO:0007669"/>
    <property type="project" value="UniProtKB-KW"/>
</dbReference>
<keyword evidence="2" id="KW-0229">DNA integration</keyword>
<dbReference type="InterPro" id="IPR002104">
    <property type="entry name" value="Integrase_catalytic"/>
</dbReference>
<dbReference type="InterPro" id="IPR011010">
    <property type="entry name" value="DNA_brk_join_enz"/>
</dbReference>
<dbReference type="STRING" id="1760988.SAMN02949497_4492"/>
<protein>
    <submittedName>
        <fullName evidence="6">Phage integrase family protein</fullName>
    </submittedName>
</protein>
<dbReference type="Proteomes" id="UP000192923">
    <property type="component" value="Unassembled WGS sequence"/>
</dbReference>
<dbReference type="SUPFAM" id="SSF56349">
    <property type="entry name" value="DNA breaking-rejoining enzymes"/>
    <property type="match status" value="1"/>
</dbReference>
<sequence>MGRAKPHLFGEALSRWLADVSPGNRNHQSNLTHARHLRWPIWADGKFIWLEHLPLEAGPNQLSIVPGMAYWRTDMRQILKRAYIDQRIYHLRQTPDGPAWYRQDPATRDGPPPPRVRVIDPGLLAELDASEGRGPYSPETLRIRQALVRSVLKSCWRDWQLLSADLRTKITLESQGEGRTQWLSLEQLDALIEAAQATEYGQHLADLIDGGASIGWRRNNLVHMTWGQVVWSERDGETLITVGYLILEAQDAKNRKAHYQPLSDHAETLLRRRWECRCGTYVFHSGEGRPFGDFRKTWARILAAAELPEDFHFHDLRHTFFSLLAQAGASDRQMQEIGGHKTQGMVRRYSHFRVDHLRETANLVKRK</sequence>
<dbReference type="InterPro" id="IPR050090">
    <property type="entry name" value="Tyrosine_recombinase_XerCD"/>
</dbReference>
<keyword evidence="3" id="KW-0238">DNA-binding</keyword>
<comment type="similarity">
    <text evidence="1">Belongs to the 'phage' integrase family.</text>
</comment>
<keyword evidence="7" id="KW-1185">Reference proteome</keyword>
<accession>A0A1Y6DA59</accession>
<dbReference type="PANTHER" id="PTHR30349">
    <property type="entry name" value="PHAGE INTEGRASE-RELATED"/>
    <property type="match status" value="1"/>
</dbReference>
<organism evidence="6 7">
    <name type="scientific">Methylomagnum ishizawai</name>
    <dbReference type="NCBI Taxonomy" id="1760988"/>
    <lineage>
        <taxon>Bacteria</taxon>
        <taxon>Pseudomonadati</taxon>
        <taxon>Pseudomonadota</taxon>
        <taxon>Gammaproteobacteria</taxon>
        <taxon>Methylococcales</taxon>
        <taxon>Methylococcaceae</taxon>
        <taxon>Methylomagnum</taxon>
    </lineage>
</organism>
<dbReference type="EMBL" id="FXAM01000001">
    <property type="protein sequence ID" value="SMF97074.1"/>
    <property type="molecule type" value="Genomic_DNA"/>
</dbReference>
<evidence type="ECO:0000256" key="4">
    <source>
        <dbReference type="ARBA" id="ARBA00023172"/>
    </source>
</evidence>
<dbReference type="PANTHER" id="PTHR30349:SF41">
    <property type="entry name" value="INTEGRASE_RECOMBINASE PROTEIN MJ0367-RELATED"/>
    <property type="match status" value="1"/>
</dbReference>
<name>A0A1Y6DA59_9GAMM</name>
<keyword evidence="4" id="KW-0233">DNA recombination</keyword>
<evidence type="ECO:0000256" key="3">
    <source>
        <dbReference type="ARBA" id="ARBA00023125"/>
    </source>
</evidence>
<evidence type="ECO:0000256" key="1">
    <source>
        <dbReference type="ARBA" id="ARBA00008857"/>
    </source>
</evidence>
<evidence type="ECO:0000259" key="5">
    <source>
        <dbReference type="PROSITE" id="PS51898"/>
    </source>
</evidence>
<dbReference type="GO" id="GO:0006310">
    <property type="term" value="P:DNA recombination"/>
    <property type="evidence" value="ECO:0007669"/>
    <property type="project" value="UniProtKB-KW"/>
</dbReference>
<dbReference type="Gene3D" id="1.10.443.10">
    <property type="entry name" value="Intergrase catalytic core"/>
    <property type="match status" value="1"/>
</dbReference>
<dbReference type="Pfam" id="PF00589">
    <property type="entry name" value="Phage_integrase"/>
    <property type="match status" value="1"/>
</dbReference>
<dbReference type="AlphaFoldDB" id="A0A1Y6DA59"/>
<dbReference type="PROSITE" id="PS51898">
    <property type="entry name" value="TYR_RECOMBINASE"/>
    <property type="match status" value="1"/>
</dbReference>
<dbReference type="InterPro" id="IPR013762">
    <property type="entry name" value="Integrase-like_cat_sf"/>
</dbReference>
<feature type="domain" description="Tyr recombinase" evidence="5">
    <location>
        <begin position="178"/>
        <end position="362"/>
    </location>
</feature>
<gene>
    <name evidence="6" type="ORF">SAMN02949497_4492</name>
</gene>
<dbReference type="CDD" id="cd00796">
    <property type="entry name" value="INT_Rci_Hp1_C"/>
    <property type="match status" value="1"/>
</dbReference>
<proteinExistence type="inferred from homology"/>
<reference evidence="6 7" key="1">
    <citation type="submission" date="2016-12" db="EMBL/GenBank/DDBJ databases">
        <authorList>
            <person name="Song W.-J."/>
            <person name="Kurnit D.M."/>
        </authorList>
    </citation>
    <scope>NUCLEOTIDE SEQUENCE [LARGE SCALE GENOMIC DNA]</scope>
    <source>
        <strain evidence="6 7">175</strain>
    </source>
</reference>
<dbReference type="RefSeq" id="WP_085215895.1">
    <property type="nucleotide sequence ID" value="NZ_FXAM01000001.1"/>
</dbReference>
<evidence type="ECO:0000313" key="6">
    <source>
        <dbReference type="EMBL" id="SMF97074.1"/>
    </source>
</evidence>